<dbReference type="InterPro" id="IPR011333">
    <property type="entry name" value="SKP1/BTB/POZ_sf"/>
</dbReference>
<feature type="transmembrane region" description="Helical" evidence="13">
    <location>
        <begin position="430"/>
        <end position="453"/>
    </location>
</feature>
<proteinExistence type="inferred from homology"/>
<accession>A0AA39HX76</accession>
<keyword evidence="6" id="KW-1003">Cell membrane</keyword>
<feature type="transmembrane region" description="Helical" evidence="13">
    <location>
        <begin position="354"/>
        <end position="378"/>
    </location>
</feature>
<evidence type="ECO:0000256" key="2">
    <source>
        <dbReference type="ARBA" id="ARBA00004651"/>
    </source>
</evidence>
<dbReference type="FunFam" id="1.20.1640.10:FF:000013">
    <property type="entry name" value="PaTched Related family"/>
    <property type="match status" value="1"/>
</dbReference>
<evidence type="ECO:0000259" key="14">
    <source>
        <dbReference type="PROSITE" id="PS50156"/>
    </source>
</evidence>
<dbReference type="EMBL" id="JAUCMV010000003">
    <property type="protein sequence ID" value="KAK0412603.1"/>
    <property type="molecule type" value="Genomic_DNA"/>
</dbReference>
<dbReference type="InterPro" id="IPR016073">
    <property type="entry name" value="Skp1_comp_POZ"/>
</dbReference>
<feature type="transmembrane region" description="Helical" evidence="13">
    <location>
        <begin position="325"/>
        <end position="348"/>
    </location>
</feature>
<dbReference type="PANTHER" id="PTHR10796:SF191">
    <property type="entry name" value="SSD DOMAIN-CONTAINING PROTEIN"/>
    <property type="match status" value="1"/>
</dbReference>
<dbReference type="Pfam" id="PF03931">
    <property type="entry name" value="Skp1_POZ"/>
    <property type="match status" value="1"/>
</dbReference>
<comment type="subcellular location">
    <subcellularLocation>
        <location evidence="2">Cell membrane</location>
        <topology evidence="2">Multi-pass membrane protein</topology>
    </subcellularLocation>
    <subcellularLocation>
        <location evidence="1">Nucleus</location>
    </subcellularLocation>
</comment>
<name>A0AA39HX76_9BILA</name>
<dbReference type="GO" id="GO:0005886">
    <property type="term" value="C:plasma membrane"/>
    <property type="evidence" value="ECO:0007669"/>
    <property type="project" value="UniProtKB-SubCell"/>
</dbReference>
<dbReference type="SUPFAM" id="SSF82866">
    <property type="entry name" value="Multidrug efflux transporter AcrB transmembrane domain"/>
    <property type="match status" value="2"/>
</dbReference>
<feature type="region of interest" description="Disordered" evidence="12">
    <location>
        <begin position="947"/>
        <end position="970"/>
    </location>
</feature>
<dbReference type="SUPFAM" id="SSF54695">
    <property type="entry name" value="POZ domain"/>
    <property type="match status" value="1"/>
</dbReference>
<evidence type="ECO:0000256" key="13">
    <source>
        <dbReference type="SAM" id="Phobius"/>
    </source>
</evidence>
<keyword evidence="16" id="KW-1185">Reference proteome</keyword>
<feature type="transmembrane region" description="Helical" evidence="13">
    <location>
        <begin position="815"/>
        <end position="836"/>
    </location>
</feature>
<dbReference type="InterPro" id="IPR001232">
    <property type="entry name" value="SKP1-like"/>
</dbReference>
<dbReference type="InterPro" id="IPR003392">
    <property type="entry name" value="PTHD_SSD"/>
</dbReference>
<dbReference type="Pfam" id="PF02460">
    <property type="entry name" value="Patched"/>
    <property type="match status" value="1"/>
</dbReference>
<feature type="domain" description="SSD" evidence="14">
    <location>
        <begin position="295"/>
        <end position="452"/>
    </location>
</feature>
<organism evidence="15 16">
    <name type="scientific">Steinernema hermaphroditum</name>
    <dbReference type="NCBI Taxonomy" id="289476"/>
    <lineage>
        <taxon>Eukaryota</taxon>
        <taxon>Metazoa</taxon>
        <taxon>Ecdysozoa</taxon>
        <taxon>Nematoda</taxon>
        <taxon>Chromadorea</taxon>
        <taxon>Rhabditida</taxon>
        <taxon>Tylenchina</taxon>
        <taxon>Panagrolaimomorpha</taxon>
        <taxon>Strongyloidoidea</taxon>
        <taxon>Steinernematidae</taxon>
        <taxon>Steinernema</taxon>
    </lineage>
</organism>
<sequence length="1114" mass="126546">MRSFDEQIHRIFFRWGLVAHNHRFVFFTVPLFLTAVLACGFYWIKEQTTIDPQFVFSPEDAPWRYELNVLSEHWPTDEQSFWPGKSYDYHGYVDVIVAGKEDPQYGRPNMLQLAYIEEVDRINKYIINNVTIPVEHDGKTYEIGFTDLCMSYEWKCYLNDHITMLMPKRKWGNFEGQLAEFASDIITREVQITYPIGWRGSEPIYFGALVGGPHISDEEGHFDYAKAVRLTYNVRDDKIGNVSYLWRKKLTQFLTDKEHPPSEILEFGMFHNESLPEGLQDVADTLGPRFVLTSAILFIFCVGSSIVLINNHGFMGVDWVRSKPILAVAGLFCPLLAVASAFGLILWTGTLYNAIVNVSPFIVICIGVDDMFIMVAAWHRTNPKLSVSRRLAETLAEAAVAITITSLTDMLTFGIGCLTTLPGVRLFCLYTFWGITFTYIYQLTYFAAMMAYAGEMEDKGKHSLFIGRTIHPEEADTGFKRIFLTGSVSRTFNLRAKTKAHKVHFSADALPNKGDTGEAERKPSWKARISSVMAKLETKMDKNDEDLASHHEQETFVNKLFREIYGPYLLAPATKAGVLVIYLVYISFAIIGCAQIQEGLNPKTLVRRSFYLSDFYQLIDETFWEEGLQMQVVVNNPPDLFDPEQRQRFSQLMSEFENTEYTMKHNATMIWLNAYETKLQSDLDDFNITLPKTSTEWYERCREWLITAGGRRLWEKDMVWGKNRSDPSDYNHLYAFRFQVGLRNYKTPTDHTNSCKLMRRIATNFHEFNVTTFHEYYPFADQYLELKPALFRNCAIAVVCMLAVSLVMIPHYGAAFAIVAAIISIDLGVLGFMTLWGVRLESVSMITIIMSIGFSVDLSAHIAYAYVKAPGDSTKKAIESLETLGWPVFLGAGSTLVGIMVLSTVDATIVQIFFKTIFLVIFSSMAHGLVFLPILLSLVIPHAHDRTQHEEEQNEVEAKTEPSLPEGKRRDDFECASIDSKALSDVDIASDGDKTEPEVKVFAMAAEKTYGGCEGPNAEYVKLISCDGHDFYIKRELAMCSGTIKAMLSGPGQFEESELNVVHFRDIPSHVLHKVCQYLSYKHRYTNSPTEIPEFPLPAEGSLELLMAANFLDC</sequence>
<feature type="transmembrane region" description="Helical" evidence="13">
    <location>
        <begin position="24"/>
        <end position="44"/>
    </location>
</feature>
<dbReference type="GO" id="GO:0018996">
    <property type="term" value="P:molting cycle, collagen and cuticulin-based cuticle"/>
    <property type="evidence" value="ECO:0007669"/>
    <property type="project" value="TreeGrafter"/>
</dbReference>
<evidence type="ECO:0000256" key="11">
    <source>
        <dbReference type="ARBA" id="ARBA00023242"/>
    </source>
</evidence>
<evidence type="ECO:0000256" key="12">
    <source>
        <dbReference type="SAM" id="MobiDB-lite"/>
    </source>
</evidence>
<dbReference type="AlphaFoldDB" id="A0AA39HX76"/>
<dbReference type="InterPro" id="IPR051697">
    <property type="entry name" value="Patched_domain-protein"/>
</dbReference>
<dbReference type="GO" id="GO:0006897">
    <property type="term" value="P:endocytosis"/>
    <property type="evidence" value="ECO:0007669"/>
    <property type="project" value="TreeGrafter"/>
</dbReference>
<feature type="transmembrane region" description="Helical" evidence="13">
    <location>
        <begin position="884"/>
        <end position="905"/>
    </location>
</feature>
<feature type="transmembrane region" description="Helical" evidence="13">
    <location>
        <begin position="399"/>
        <end position="424"/>
    </location>
</feature>
<evidence type="ECO:0000256" key="3">
    <source>
        <dbReference type="ARBA" id="ARBA00005585"/>
    </source>
</evidence>
<gene>
    <name evidence="15" type="ORF">QR680_006307</name>
</gene>
<evidence type="ECO:0000313" key="16">
    <source>
        <dbReference type="Proteomes" id="UP001175271"/>
    </source>
</evidence>
<reference evidence="15" key="1">
    <citation type="submission" date="2023-06" db="EMBL/GenBank/DDBJ databases">
        <title>Genomic analysis of the entomopathogenic nematode Steinernema hermaphroditum.</title>
        <authorList>
            <person name="Schwarz E.M."/>
            <person name="Heppert J.K."/>
            <person name="Baniya A."/>
            <person name="Schwartz H.T."/>
            <person name="Tan C.-H."/>
            <person name="Antoshechkin I."/>
            <person name="Sternberg P.W."/>
            <person name="Goodrich-Blair H."/>
            <person name="Dillman A.R."/>
        </authorList>
    </citation>
    <scope>NUCLEOTIDE SEQUENCE</scope>
    <source>
        <strain evidence="15">PS9179</strain>
        <tissue evidence="15">Whole animal</tissue>
    </source>
</reference>
<comment type="similarity">
    <text evidence="4">Belongs to the SKP1 family.</text>
</comment>
<comment type="caution">
    <text evidence="15">The sequence shown here is derived from an EMBL/GenBank/DDBJ whole genome shotgun (WGS) entry which is preliminary data.</text>
</comment>
<dbReference type="FunFam" id="3.30.710.10:FF:000035">
    <property type="entry name" value="Elongin C transcription elongation factor"/>
    <property type="match status" value="1"/>
</dbReference>
<evidence type="ECO:0000256" key="9">
    <source>
        <dbReference type="ARBA" id="ARBA00023136"/>
    </source>
</evidence>
<dbReference type="Gene3D" id="3.30.710.10">
    <property type="entry name" value="Potassium Channel Kv1.1, Chain A"/>
    <property type="match status" value="1"/>
</dbReference>
<feature type="transmembrane region" description="Helical" evidence="13">
    <location>
        <begin position="917"/>
        <end position="940"/>
    </location>
</feature>
<evidence type="ECO:0000256" key="8">
    <source>
        <dbReference type="ARBA" id="ARBA00022989"/>
    </source>
</evidence>
<comment type="similarity">
    <text evidence="3">Belongs to the patched family.</text>
</comment>
<evidence type="ECO:0000256" key="5">
    <source>
        <dbReference type="ARBA" id="ARBA00021347"/>
    </source>
</evidence>
<dbReference type="CDD" id="cd18321">
    <property type="entry name" value="BTB_POZ_EloC"/>
    <property type="match status" value="1"/>
</dbReference>
<dbReference type="GO" id="GO:0005634">
    <property type="term" value="C:nucleus"/>
    <property type="evidence" value="ECO:0007669"/>
    <property type="project" value="UniProtKB-SubCell"/>
</dbReference>
<feature type="transmembrane region" description="Helical" evidence="13">
    <location>
        <begin position="790"/>
        <end position="809"/>
    </location>
</feature>
<keyword evidence="9 13" id="KW-0472">Membrane</keyword>
<keyword evidence="11" id="KW-0539">Nucleus</keyword>
<dbReference type="PANTHER" id="PTHR10796">
    <property type="entry name" value="PATCHED-RELATED"/>
    <property type="match status" value="1"/>
</dbReference>
<evidence type="ECO:0000256" key="10">
    <source>
        <dbReference type="ARBA" id="ARBA00023180"/>
    </source>
</evidence>
<dbReference type="GO" id="GO:0006511">
    <property type="term" value="P:ubiquitin-dependent protein catabolic process"/>
    <property type="evidence" value="ECO:0007669"/>
    <property type="project" value="InterPro"/>
</dbReference>
<dbReference type="SMART" id="SM00512">
    <property type="entry name" value="Skp1"/>
    <property type="match status" value="1"/>
</dbReference>
<feature type="transmembrane region" description="Helical" evidence="13">
    <location>
        <begin position="290"/>
        <end position="313"/>
    </location>
</feature>
<dbReference type="Proteomes" id="UP001175271">
    <property type="component" value="Unassembled WGS sequence"/>
</dbReference>
<evidence type="ECO:0000313" key="15">
    <source>
        <dbReference type="EMBL" id="KAK0412603.1"/>
    </source>
</evidence>
<dbReference type="GO" id="GO:0030659">
    <property type="term" value="C:cytoplasmic vesicle membrane"/>
    <property type="evidence" value="ECO:0007669"/>
    <property type="project" value="TreeGrafter"/>
</dbReference>
<keyword evidence="8 13" id="KW-1133">Transmembrane helix</keyword>
<keyword evidence="10" id="KW-0325">Glycoprotein</keyword>
<dbReference type="PROSITE" id="PS50156">
    <property type="entry name" value="SSD"/>
    <property type="match status" value="1"/>
</dbReference>
<evidence type="ECO:0000256" key="4">
    <source>
        <dbReference type="ARBA" id="ARBA00009993"/>
    </source>
</evidence>
<feature type="transmembrane region" description="Helical" evidence="13">
    <location>
        <begin position="843"/>
        <end position="864"/>
    </location>
</feature>
<evidence type="ECO:0000256" key="6">
    <source>
        <dbReference type="ARBA" id="ARBA00022475"/>
    </source>
</evidence>
<protein>
    <recommendedName>
        <fullName evidence="5">Elongin-C</fullName>
    </recommendedName>
</protein>
<dbReference type="Gene3D" id="1.20.1640.10">
    <property type="entry name" value="Multidrug efflux transporter AcrB transmembrane domain"/>
    <property type="match status" value="2"/>
</dbReference>
<keyword evidence="7 13" id="KW-0812">Transmembrane</keyword>
<evidence type="ECO:0000256" key="7">
    <source>
        <dbReference type="ARBA" id="ARBA00022692"/>
    </source>
</evidence>
<dbReference type="InterPro" id="IPR000731">
    <property type="entry name" value="SSD"/>
</dbReference>
<evidence type="ECO:0000256" key="1">
    <source>
        <dbReference type="ARBA" id="ARBA00004123"/>
    </source>
</evidence>